<dbReference type="SUPFAM" id="SSF50729">
    <property type="entry name" value="PH domain-like"/>
    <property type="match status" value="1"/>
</dbReference>
<dbReference type="AlphaFoldDB" id="A0AA41WZ59"/>
<evidence type="ECO:0000313" key="3">
    <source>
        <dbReference type="Proteomes" id="UP001165413"/>
    </source>
</evidence>
<dbReference type="InterPro" id="IPR037063">
    <property type="entry name" value="PHb_sf"/>
</dbReference>
<organism evidence="2 3">
    <name type="scientific">Opacimonas viscosa</name>
    <dbReference type="NCBI Taxonomy" id="2961944"/>
    <lineage>
        <taxon>Bacteria</taxon>
        <taxon>Pseudomonadati</taxon>
        <taxon>Pseudomonadota</taxon>
        <taxon>Gammaproteobacteria</taxon>
        <taxon>Alteromonadales</taxon>
        <taxon>Alteromonadaceae</taxon>
        <taxon>Opacimonas</taxon>
    </lineage>
</organism>
<keyword evidence="3" id="KW-1185">Reference proteome</keyword>
<dbReference type="PANTHER" id="PTHR35796">
    <property type="entry name" value="HYPOTHETICAL CYTOSOLIC PROTEIN"/>
    <property type="match status" value="1"/>
</dbReference>
<dbReference type="Gene3D" id="2.30.29.50">
    <property type="entry name" value="Bacterial Pleckstrin homology domain"/>
    <property type="match status" value="1"/>
</dbReference>
<reference evidence="2" key="1">
    <citation type="submission" date="2022-07" db="EMBL/GenBank/DDBJ databases">
        <title>Characterization of the Novel Bacterium Alteromonas immobilis LMIT006 and Alteromonas gregis LMIT007.</title>
        <authorList>
            <person name="Lin X."/>
        </authorList>
    </citation>
    <scope>NUCLEOTIDE SEQUENCE</scope>
    <source>
        <strain evidence="2">LMIT007</strain>
    </source>
</reference>
<dbReference type="RefSeq" id="WP_254101259.1">
    <property type="nucleotide sequence ID" value="NZ_JANATA010000017.1"/>
</dbReference>
<evidence type="ECO:0000313" key="2">
    <source>
        <dbReference type="EMBL" id="MCP3429199.1"/>
    </source>
</evidence>
<protein>
    <submittedName>
        <fullName evidence="2">PH domain-containing protein</fullName>
    </submittedName>
</protein>
<dbReference type="CDD" id="cd13225">
    <property type="entry name" value="PH-like_bacteria"/>
    <property type="match status" value="1"/>
</dbReference>
<name>A0AA41WZ59_9ALTE</name>
<proteinExistence type="predicted"/>
<evidence type="ECO:0000259" key="1">
    <source>
        <dbReference type="Pfam" id="PF08000"/>
    </source>
</evidence>
<comment type="caution">
    <text evidence="2">The sequence shown here is derived from an EMBL/GenBank/DDBJ whole genome shotgun (WGS) entry which is preliminary data.</text>
</comment>
<dbReference type="EMBL" id="JANATA010000017">
    <property type="protein sequence ID" value="MCP3429199.1"/>
    <property type="molecule type" value="Genomic_DNA"/>
</dbReference>
<feature type="domain" description="Bacterial Pleckstrin homology" evidence="1">
    <location>
        <begin position="2"/>
        <end position="119"/>
    </location>
</feature>
<sequence>MGLLDGLLGNASEVDITEVREELGPVLADGESVTKAYVLVRDMIVFTTARMIMVDKQGITGRKVEYHSIPYKSVTQFKVETAGRFDMESELKIYISGQSTPLEVNLTPECAMGVQQALASNLFK</sequence>
<accession>A0AA41WZ59</accession>
<dbReference type="Proteomes" id="UP001165413">
    <property type="component" value="Unassembled WGS sequence"/>
</dbReference>
<gene>
    <name evidence="2" type="ORF">NLF92_09615</name>
</gene>
<dbReference type="PANTHER" id="PTHR35796:SF3">
    <property type="entry name" value="BHLH DOMAIN-CONTAINING PROTEIN"/>
    <property type="match status" value="1"/>
</dbReference>
<dbReference type="Pfam" id="PF08000">
    <property type="entry name" value="bPH_1"/>
    <property type="match status" value="1"/>
</dbReference>
<dbReference type="InterPro" id="IPR012544">
    <property type="entry name" value="PHb"/>
</dbReference>